<comment type="similarity">
    <text evidence="2">Belongs to the enoyl-CoA hydratase/isomerase family.</text>
</comment>
<evidence type="ECO:0000313" key="5">
    <source>
        <dbReference type="Proteomes" id="UP001188597"/>
    </source>
</evidence>
<evidence type="ECO:0000313" key="4">
    <source>
        <dbReference type="EMBL" id="KAK3014419.1"/>
    </source>
</evidence>
<dbReference type="GO" id="GO:0003860">
    <property type="term" value="F:3-hydroxyisobutyryl-CoA hydrolase activity"/>
    <property type="evidence" value="ECO:0007669"/>
    <property type="project" value="UniProtKB-UniRule"/>
</dbReference>
<dbReference type="PANTHER" id="PTHR43176">
    <property type="entry name" value="3-HYDROXYISOBUTYRYL-COA HYDROLASE-RELATED"/>
    <property type="match status" value="1"/>
</dbReference>
<feature type="non-terminal residue" evidence="4">
    <location>
        <position position="1"/>
    </location>
</feature>
<sequence length="179" mass="20563">DLQSIENDLLKVSSSDTATIDEHIKKYINQAHMNHDSYCKRLEIVNKCFSKKTVEQILLPLENEVSRGADKWVAKAISSMKSASPTSLKIFLRSVKGKRKSADGSRALLFDKDKNPKQLQSLFGMPFFHNFFPAVAAFMLRASTEEMVEQVFSKVEDDDWEEFEPKDTRNLMNMQKPRL</sequence>
<dbReference type="InterPro" id="IPR032259">
    <property type="entry name" value="HIBYL-CoA-H"/>
</dbReference>
<dbReference type="PANTHER" id="PTHR43176:SF6">
    <property type="entry name" value="3-HYDROXYISOBUTYRYL-COA HYDROLASE"/>
    <property type="match status" value="1"/>
</dbReference>
<name>A0AA88VVQ8_9ASTE</name>
<dbReference type="InterPro" id="IPR045004">
    <property type="entry name" value="ECH_dom"/>
</dbReference>
<comment type="caution">
    <text evidence="4">The sequence shown here is derived from an EMBL/GenBank/DDBJ whole genome shotgun (WGS) entry which is preliminary data.</text>
</comment>
<dbReference type="GO" id="GO:0006574">
    <property type="term" value="P:L-valine catabolic process"/>
    <property type="evidence" value="ECO:0007669"/>
    <property type="project" value="UniProtKB-UniRule"/>
</dbReference>
<dbReference type="AlphaFoldDB" id="A0AA88VVQ8"/>
<gene>
    <name evidence="4" type="ORF">RJ639_009088</name>
</gene>
<dbReference type="Proteomes" id="UP001188597">
    <property type="component" value="Unassembled WGS sequence"/>
</dbReference>
<organism evidence="4 5">
    <name type="scientific">Escallonia herrerae</name>
    <dbReference type="NCBI Taxonomy" id="1293975"/>
    <lineage>
        <taxon>Eukaryota</taxon>
        <taxon>Viridiplantae</taxon>
        <taxon>Streptophyta</taxon>
        <taxon>Embryophyta</taxon>
        <taxon>Tracheophyta</taxon>
        <taxon>Spermatophyta</taxon>
        <taxon>Magnoliopsida</taxon>
        <taxon>eudicotyledons</taxon>
        <taxon>Gunneridae</taxon>
        <taxon>Pentapetalae</taxon>
        <taxon>asterids</taxon>
        <taxon>campanulids</taxon>
        <taxon>Escalloniales</taxon>
        <taxon>Escalloniaceae</taxon>
        <taxon>Escallonia</taxon>
    </lineage>
</organism>
<keyword evidence="5" id="KW-1185">Reference proteome</keyword>
<dbReference type="Pfam" id="PF16113">
    <property type="entry name" value="ECH_2"/>
    <property type="match status" value="1"/>
</dbReference>
<evidence type="ECO:0000256" key="2">
    <source>
        <dbReference type="RuleBase" id="RU369070"/>
    </source>
</evidence>
<comment type="function">
    <text evidence="2">Hydrolyzes 3-hydroxyisobutyryl-CoA (HIBYL-CoA), a saline catabolite. Has high activity toward isobutyryl-CoA. Could be an isobutyryl-CoA dehydrogenase that functions in valine catabolism.</text>
</comment>
<comment type="pathway">
    <text evidence="2">Amino-acid degradation; L-valine degradation.</text>
</comment>
<accession>A0AA88VVQ8</accession>
<reference evidence="4" key="1">
    <citation type="submission" date="2022-12" db="EMBL/GenBank/DDBJ databases">
        <title>Draft genome assemblies for two species of Escallonia (Escalloniales).</title>
        <authorList>
            <person name="Chanderbali A."/>
            <person name="Dervinis C."/>
            <person name="Anghel I."/>
            <person name="Soltis D."/>
            <person name="Soltis P."/>
            <person name="Zapata F."/>
        </authorList>
    </citation>
    <scope>NUCLEOTIDE SEQUENCE</scope>
    <source>
        <strain evidence="4">UCBG64.0493</strain>
        <tissue evidence="4">Leaf</tissue>
    </source>
</reference>
<feature type="domain" description="Enoyl-CoA hydratase/isomerase" evidence="3">
    <location>
        <begin position="2"/>
        <end position="102"/>
    </location>
</feature>
<evidence type="ECO:0000256" key="1">
    <source>
        <dbReference type="ARBA" id="ARBA00022801"/>
    </source>
</evidence>
<dbReference type="EMBL" id="JAVXUP010001222">
    <property type="protein sequence ID" value="KAK3014419.1"/>
    <property type="molecule type" value="Genomic_DNA"/>
</dbReference>
<dbReference type="EC" id="3.1.2.4" evidence="2"/>
<dbReference type="Gene3D" id="3.90.226.10">
    <property type="entry name" value="2-enoyl-CoA Hydratase, Chain A, domain 1"/>
    <property type="match status" value="1"/>
</dbReference>
<comment type="catalytic activity">
    <reaction evidence="2">
        <text>3-hydroxy-2-methylpropanoyl-CoA + H2O = 3-hydroxy-2-methylpropanoate + CoA + H(+)</text>
        <dbReference type="Rhea" id="RHEA:20888"/>
        <dbReference type="ChEBI" id="CHEBI:11805"/>
        <dbReference type="ChEBI" id="CHEBI:15377"/>
        <dbReference type="ChEBI" id="CHEBI:15378"/>
        <dbReference type="ChEBI" id="CHEBI:57287"/>
        <dbReference type="ChEBI" id="CHEBI:57340"/>
        <dbReference type="EC" id="3.1.2.4"/>
    </reaction>
</comment>
<proteinExistence type="inferred from homology"/>
<evidence type="ECO:0000259" key="3">
    <source>
        <dbReference type="Pfam" id="PF16113"/>
    </source>
</evidence>
<keyword evidence="1 2" id="KW-0378">Hydrolase</keyword>
<protein>
    <recommendedName>
        <fullName evidence="2">3-hydroxyisobutyryl-CoA hydrolase</fullName>
        <shortName evidence="2">HIB-CoA hydrolase</shortName>
        <shortName evidence="2">HIBYL-CoA-H</shortName>
        <ecNumber evidence="2">3.1.2.4</ecNumber>
    </recommendedName>
    <alternativeName>
        <fullName evidence="2">3-hydroxyisobutyryl-coenzyme A hydrolase</fullName>
    </alternativeName>
</protein>